<dbReference type="InterPro" id="IPR032466">
    <property type="entry name" value="Metal_Hydrolase"/>
</dbReference>
<dbReference type="Pfam" id="PF07969">
    <property type="entry name" value="Amidohydro_3"/>
    <property type="match status" value="1"/>
</dbReference>
<dbReference type="AlphaFoldDB" id="A0A1Q2MA48"/>
<evidence type="ECO:0000313" key="2">
    <source>
        <dbReference type="EMBL" id="AQQ69540.1"/>
    </source>
</evidence>
<protein>
    <recommendedName>
        <fullName evidence="1">Amidohydrolase 3 domain-containing protein</fullName>
    </recommendedName>
</protein>
<accession>A0A1Q2MA48</accession>
<dbReference type="SUPFAM" id="SSF51338">
    <property type="entry name" value="Composite domain of metallo-dependent hydrolases"/>
    <property type="match status" value="1"/>
</dbReference>
<dbReference type="Gene3D" id="3.10.310.70">
    <property type="match status" value="1"/>
</dbReference>
<dbReference type="InterPro" id="IPR011059">
    <property type="entry name" value="Metal-dep_hydrolase_composite"/>
</dbReference>
<dbReference type="GO" id="GO:0016810">
    <property type="term" value="F:hydrolase activity, acting on carbon-nitrogen (but not peptide) bonds"/>
    <property type="evidence" value="ECO:0007669"/>
    <property type="project" value="InterPro"/>
</dbReference>
<evidence type="ECO:0000259" key="1">
    <source>
        <dbReference type="Pfam" id="PF07969"/>
    </source>
</evidence>
<dbReference type="Gene3D" id="2.30.40.10">
    <property type="entry name" value="Urease, subunit C, domain 1"/>
    <property type="match status" value="1"/>
</dbReference>
<feature type="domain" description="Amidohydrolase 3" evidence="1">
    <location>
        <begin position="64"/>
        <end position="559"/>
    </location>
</feature>
<dbReference type="CDD" id="cd01300">
    <property type="entry name" value="YtcJ_like"/>
    <property type="match status" value="1"/>
</dbReference>
<evidence type="ECO:0000313" key="3">
    <source>
        <dbReference type="Proteomes" id="UP000188219"/>
    </source>
</evidence>
<dbReference type="Gene3D" id="3.20.20.140">
    <property type="entry name" value="Metal-dependent hydrolases"/>
    <property type="match status" value="1"/>
</dbReference>
<dbReference type="SUPFAM" id="SSF51556">
    <property type="entry name" value="Metallo-dependent hydrolases"/>
    <property type="match status" value="1"/>
</dbReference>
<reference evidence="2" key="1">
    <citation type="submission" date="2017-02" db="EMBL/GenBank/DDBJ databases">
        <title>Genome of Microbulbifer agarilyticus GP101.</title>
        <authorList>
            <person name="Jung J."/>
            <person name="Bae S.S."/>
            <person name="Baek K."/>
        </authorList>
    </citation>
    <scope>NUCLEOTIDE SEQUENCE [LARGE SCALE GENOMIC DNA]</scope>
    <source>
        <strain evidence="2">GP101</strain>
    </source>
</reference>
<gene>
    <name evidence="2" type="ORF">Mag101_11810</name>
</gene>
<keyword evidence="3" id="KW-1185">Reference proteome</keyword>
<organism evidence="2 3">
    <name type="scientific">Microbulbifer agarilyticus</name>
    <dbReference type="NCBI Taxonomy" id="260552"/>
    <lineage>
        <taxon>Bacteria</taxon>
        <taxon>Pseudomonadati</taxon>
        <taxon>Pseudomonadota</taxon>
        <taxon>Gammaproteobacteria</taxon>
        <taxon>Cellvibrionales</taxon>
        <taxon>Microbulbiferaceae</taxon>
        <taxon>Microbulbifer</taxon>
    </lineage>
</organism>
<dbReference type="PANTHER" id="PTHR22642:SF2">
    <property type="entry name" value="PROTEIN LONG AFTER FAR-RED 3"/>
    <property type="match status" value="1"/>
</dbReference>
<dbReference type="KEGG" id="maga:Mag101_11810"/>
<sequence length="568" mass="62772">MVCLCFVAGCERDSQSADVVFTNGTVFTVNPEQPEAQAVAVSGNKISYVGSAEGVKAWVGKDTRVVDMQGGMLLPGFVDSHIHLAAGTLIARGVDLLTDDRKELFRRIREYAEQNPELEVITGYGWRFNVWDDRDPTAADLDAIDSTRPIFLWAVDGHKAWVNSKALEVAGIDKNTEDPAPGFSYFKRDEDGTPTGYIIEVPAQISTLEKLLDLGVDYTRSGMDEWMPKFSAAGVTTVLDAGIQGIEHDDAFSLIREYEDEGKLPFRIVATYYWNNGEIDPIPLLEEYRDKYNSELLQIQKLKINMDGDEVTRTALLVEPYADDPAASPKPIIDYEVVTDTAKRADEKGFDVFCHCLGDLAVRRMIDSVEKVIAANPERDRRNAVSHAWLIHPDDLERLKQFDISADMQLSWAGLDPLTNNIARSRIGDERMTRLQPAKPVLDAGARLTLSSDWPVAAYAPTYEPLKTLQGAVTRQGFGETTRKQPALGGEGAKLSLEQAIRAHTLAGAYLLRMDDKVGSIEVGKLADLVLLQSDIRDIDPYKIGDTKVVATMMNGKFTHDESAKGSP</sequence>
<proteinExistence type="predicted"/>
<name>A0A1Q2MA48_9GAMM</name>
<dbReference type="InterPro" id="IPR013108">
    <property type="entry name" value="Amidohydro_3"/>
</dbReference>
<dbReference type="PANTHER" id="PTHR22642">
    <property type="entry name" value="IMIDAZOLONEPROPIONASE"/>
    <property type="match status" value="1"/>
</dbReference>
<dbReference type="EMBL" id="CP019650">
    <property type="protein sequence ID" value="AQQ69540.1"/>
    <property type="molecule type" value="Genomic_DNA"/>
</dbReference>
<dbReference type="STRING" id="260552.Mag101_11810"/>
<dbReference type="InterPro" id="IPR033932">
    <property type="entry name" value="YtcJ-like"/>
</dbReference>
<dbReference type="Proteomes" id="UP000188219">
    <property type="component" value="Chromosome"/>
</dbReference>